<keyword evidence="4 14" id="KW-0479">Metal-binding</keyword>
<evidence type="ECO:0000256" key="2">
    <source>
        <dbReference type="ARBA" id="ARBA00022448"/>
    </source>
</evidence>
<feature type="transmembrane region" description="Helical" evidence="16">
    <location>
        <begin position="1031"/>
        <end position="1057"/>
    </location>
</feature>
<dbReference type="STRING" id="74557.A0A1V9YVN3"/>
<feature type="region of interest" description="Disordered" evidence="15">
    <location>
        <begin position="2311"/>
        <end position="2352"/>
    </location>
</feature>
<dbReference type="GO" id="GO:0046872">
    <property type="term" value="F:metal ion binding"/>
    <property type="evidence" value="ECO:0007669"/>
    <property type="project" value="UniProtKB-KW"/>
</dbReference>
<feature type="binding site" evidence="13">
    <location>
        <begin position="45"/>
        <end position="50"/>
    </location>
    <ligand>
        <name>GTP</name>
        <dbReference type="ChEBI" id="CHEBI:37565"/>
    </ligand>
</feature>
<dbReference type="Gene3D" id="3.40.50.300">
    <property type="entry name" value="P-loop containing nucleotide triphosphate hydrolases"/>
    <property type="match status" value="1"/>
</dbReference>
<keyword evidence="8" id="KW-0406">Ion transport</keyword>
<comment type="caution">
    <text evidence="18">The sequence shown here is derived from an EMBL/GenBank/DDBJ whole genome shotgun (WGS) entry which is preliminary data.</text>
</comment>
<keyword evidence="9 13" id="KW-0342">GTP-binding</keyword>
<dbReference type="CDD" id="cd00038">
    <property type="entry name" value="CAP_ED"/>
    <property type="match status" value="3"/>
</dbReference>
<keyword evidence="11" id="KW-0807">Transducer</keyword>
<dbReference type="SUPFAM" id="SSF51206">
    <property type="entry name" value="cAMP-binding domain-like"/>
    <property type="match status" value="4"/>
</dbReference>
<keyword evidence="19" id="KW-1185">Reference proteome</keyword>
<dbReference type="Gene3D" id="2.60.120.10">
    <property type="entry name" value="Jelly Rolls"/>
    <property type="match status" value="3"/>
</dbReference>
<dbReference type="InterPro" id="IPR050866">
    <property type="entry name" value="CNG_cation_channel"/>
</dbReference>
<comment type="subcellular location">
    <subcellularLocation>
        <location evidence="1">Membrane</location>
        <topology evidence="1">Multi-pass membrane protein</topology>
    </subcellularLocation>
</comment>
<evidence type="ECO:0000256" key="9">
    <source>
        <dbReference type="ARBA" id="ARBA00023134"/>
    </source>
</evidence>
<dbReference type="Gene3D" id="1.10.287.630">
    <property type="entry name" value="Helix hairpin bin"/>
    <property type="match status" value="2"/>
</dbReference>
<feature type="domain" description="Cyclic nucleotide-binding" evidence="17">
    <location>
        <begin position="2197"/>
        <end position="2245"/>
    </location>
</feature>
<feature type="compositionally biased region" description="Basic and acidic residues" evidence="15">
    <location>
        <begin position="11"/>
        <end position="27"/>
    </location>
</feature>
<gene>
    <name evidence="18" type="ORF">THRCLA_09569</name>
</gene>
<reference evidence="18 19" key="1">
    <citation type="journal article" date="2014" name="Genome Biol. Evol.">
        <title>The secreted proteins of Achlya hypogyna and Thraustotheca clavata identify the ancestral oomycete secretome and reveal gene acquisitions by horizontal gene transfer.</title>
        <authorList>
            <person name="Misner I."/>
            <person name="Blouin N."/>
            <person name="Leonard G."/>
            <person name="Richards T.A."/>
            <person name="Lane C.E."/>
        </authorList>
    </citation>
    <scope>NUCLEOTIDE SEQUENCE [LARGE SCALE GENOMIC DNA]</scope>
    <source>
        <strain evidence="18 19">ATCC 34112</strain>
    </source>
</reference>
<feature type="transmembrane region" description="Helical" evidence="16">
    <location>
        <begin position="382"/>
        <end position="404"/>
    </location>
</feature>
<keyword evidence="3 16" id="KW-0812">Transmembrane</keyword>
<feature type="binding site" evidence="13">
    <location>
        <position position="326"/>
    </location>
    <ligand>
        <name>GTP</name>
        <dbReference type="ChEBI" id="CHEBI:37565"/>
    </ligand>
</feature>
<keyword evidence="7 16" id="KW-1133">Transmembrane helix</keyword>
<feature type="transmembrane region" description="Helical" evidence="16">
    <location>
        <begin position="1860"/>
        <end position="1881"/>
    </location>
</feature>
<evidence type="ECO:0000256" key="4">
    <source>
        <dbReference type="ARBA" id="ARBA00022723"/>
    </source>
</evidence>
<feature type="domain" description="Cyclic nucleotide-binding" evidence="17">
    <location>
        <begin position="648"/>
        <end position="747"/>
    </location>
</feature>
<evidence type="ECO:0000256" key="12">
    <source>
        <dbReference type="ARBA" id="ARBA00023286"/>
    </source>
</evidence>
<dbReference type="Pfam" id="PF00520">
    <property type="entry name" value="Ion_trans"/>
    <property type="match status" value="3"/>
</dbReference>
<evidence type="ECO:0000256" key="6">
    <source>
        <dbReference type="ARBA" id="ARBA00022842"/>
    </source>
</evidence>
<evidence type="ECO:0000256" key="7">
    <source>
        <dbReference type="ARBA" id="ARBA00022989"/>
    </source>
</evidence>
<keyword evidence="5 13" id="KW-0547">Nucleotide-binding</keyword>
<dbReference type="SMART" id="SM00275">
    <property type="entry name" value="G_alpha"/>
    <property type="match status" value="1"/>
</dbReference>
<dbReference type="InterPro" id="IPR005821">
    <property type="entry name" value="Ion_trans_dom"/>
</dbReference>
<evidence type="ECO:0000259" key="17">
    <source>
        <dbReference type="PROSITE" id="PS50042"/>
    </source>
</evidence>
<evidence type="ECO:0000256" key="3">
    <source>
        <dbReference type="ARBA" id="ARBA00022692"/>
    </source>
</evidence>
<feature type="transmembrane region" description="Helical" evidence="16">
    <location>
        <begin position="1990"/>
        <end position="2021"/>
    </location>
</feature>
<evidence type="ECO:0000256" key="14">
    <source>
        <dbReference type="PIRSR" id="PIRSR601019-2"/>
    </source>
</evidence>
<feature type="binding site" evidence="13">
    <location>
        <begin position="198"/>
        <end position="202"/>
    </location>
    <ligand>
        <name>GTP</name>
        <dbReference type="ChEBI" id="CHEBI:37565"/>
    </ligand>
</feature>
<dbReference type="InterPro" id="IPR000595">
    <property type="entry name" value="cNMP-bd_dom"/>
</dbReference>
<feature type="binding site" evidence="14">
    <location>
        <position position="49"/>
    </location>
    <ligand>
        <name>Mg(2+)</name>
        <dbReference type="ChEBI" id="CHEBI:18420"/>
    </ligand>
</feature>
<evidence type="ECO:0000256" key="10">
    <source>
        <dbReference type="ARBA" id="ARBA00023136"/>
    </source>
</evidence>
<dbReference type="SUPFAM" id="SSF47895">
    <property type="entry name" value="Transducin (alpha subunit), insertion domain"/>
    <property type="match status" value="1"/>
</dbReference>
<dbReference type="CDD" id="cd00066">
    <property type="entry name" value="G-alpha"/>
    <property type="match status" value="1"/>
</dbReference>
<feature type="transmembrane region" description="Helical" evidence="16">
    <location>
        <begin position="350"/>
        <end position="370"/>
    </location>
</feature>
<proteinExistence type="predicted"/>
<dbReference type="Pfam" id="PF00027">
    <property type="entry name" value="cNMP_binding"/>
    <property type="match status" value="2"/>
</dbReference>
<evidence type="ECO:0000313" key="18">
    <source>
        <dbReference type="EMBL" id="OQR89808.1"/>
    </source>
</evidence>
<dbReference type="Proteomes" id="UP000243217">
    <property type="component" value="Unassembled WGS sequence"/>
</dbReference>
<feature type="transmembrane region" description="Helical" evidence="16">
    <location>
        <begin position="2099"/>
        <end position="2117"/>
    </location>
</feature>
<keyword evidence="12" id="KW-1071">Ligand-gated ion channel</keyword>
<evidence type="ECO:0000256" key="11">
    <source>
        <dbReference type="ARBA" id="ARBA00023224"/>
    </source>
</evidence>
<dbReference type="PANTHER" id="PTHR45638:SF11">
    <property type="entry name" value="CYCLIC NUCLEOTIDE-GATED CATION CHANNEL SUBUNIT A"/>
    <property type="match status" value="1"/>
</dbReference>
<dbReference type="PANTHER" id="PTHR45638">
    <property type="entry name" value="CYCLIC NUCLEOTIDE-GATED CATION CHANNEL SUBUNIT A"/>
    <property type="match status" value="1"/>
</dbReference>
<dbReference type="OrthoDB" id="415460at2759"/>
<feature type="compositionally biased region" description="Acidic residues" evidence="15">
    <location>
        <begin position="2334"/>
        <end position="2349"/>
    </location>
</feature>
<feature type="transmembrane region" description="Helical" evidence="16">
    <location>
        <begin position="837"/>
        <end position="859"/>
    </location>
</feature>
<feature type="transmembrane region" description="Helical" evidence="16">
    <location>
        <begin position="545"/>
        <end position="566"/>
    </location>
</feature>
<keyword evidence="2" id="KW-0813">Transport</keyword>
<dbReference type="EMBL" id="JNBS01002655">
    <property type="protein sequence ID" value="OQR89808.1"/>
    <property type="molecule type" value="Genomic_DNA"/>
</dbReference>
<feature type="transmembrane region" description="Helical" evidence="16">
    <location>
        <begin position="801"/>
        <end position="817"/>
    </location>
</feature>
<feature type="transmembrane region" description="Helical" evidence="16">
    <location>
        <begin position="469"/>
        <end position="490"/>
    </location>
</feature>
<dbReference type="SMART" id="SM00100">
    <property type="entry name" value="cNMP"/>
    <property type="match status" value="3"/>
</dbReference>
<evidence type="ECO:0000313" key="19">
    <source>
        <dbReference type="Proteomes" id="UP000243217"/>
    </source>
</evidence>
<dbReference type="PROSITE" id="PS51882">
    <property type="entry name" value="G_ALPHA"/>
    <property type="match status" value="1"/>
</dbReference>
<name>A0A1V9YVN3_9STRA</name>
<dbReference type="GO" id="GO:0031683">
    <property type="term" value="F:G-protein beta/gamma-subunit complex binding"/>
    <property type="evidence" value="ECO:0007669"/>
    <property type="project" value="InterPro"/>
</dbReference>
<feature type="binding site" evidence="13">
    <location>
        <begin position="267"/>
        <end position="270"/>
    </location>
    <ligand>
        <name>GTP</name>
        <dbReference type="ChEBI" id="CHEBI:37565"/>
    </ligand>
</feature>
<dbReference type="InterPro" id="IPR011025">
    <property type="entry name" value="GproteinA_insert"/>
</dbReference>
<accession>A0A1V9YVN3</accession>
<feature type="binding site" evidence="14">
    <location>
        <position position="179"/>
    </location>
    <ligand>
        <name>Mg(2+)</name>
        <dbReference type="ChEBI" id="CHEBI:18420"/>
    </ligand>
</feature>
<keyword evidence="6 14" id="KW-0460">Magnesium</keyword>
<keyword evidence="10 16" id="KW-0472">Membrane</keyword>
<evidence type="ECO:0000256" key="16">
    <source>
        <dbReference type="SAM" id="Phobius"/>
    </source>
</evidence>
<feature type="region of interest" description="Disordered" evidence="15">
    <location>
        <begin position="1"/>
        <end position="27"/>
    </location>
</feature>
<evidence type="ECO:0000256" key="15">
    <source>
        <dbReference type="SAM" id="MobiDB-lite"/>
    </source>
</evidence>
<organism evidence="18 19">
    <name type="scientific">Thraustotheca clavata</name>
    <dbReference type="NCBI Taxonomy" id="74557"/>
    <lineage>
        <taxon>Eukaryota</taxon>
        <taxon>Sar</taxon>
        <taxon>Stramenopiles</taxon>
        <taxon>Oomycota</taxon>
        <taxon>Saprolegniomycetes</taxon>
        <taxon>Saprolegniales</taxon>
        <taxon>Achlyaceae</taxon>
        <taxon>Thraustotheca</taxon>
    </lineage>
</organism>
<dbReference type="FunFam" id="3.40.50.300:FF:000563">
    <property type="entry name" value="Guanine nucleotide-binding protein alpha subunit"/>
    <property type="match status" value="1"/>
</dbReference>
<dbReference type="SUPFAM" id="SSF81324">
    <property type="entry name" value="Voltage-gated potassium channels"/>
    <property type="match status" value="4"/>
</dbReference>
<dbReference type="GO" id="GO:0016020">
    <property type="term" value="C:membrane"/>
    <property type="evidence" value="ECO:0007669"/>
    <property type="project" value="UniProtKB-SubCell"/>
</dbReference>
<feature type="transmembrane region" description="Helical" evidence="16">
    <location>
        <begin position="1335"/>
        <end position="1353"/>
    </location>
</feature>
<dbReference type="Gene3D" id="1.10.287.70">
    <property type="match status" value="4"/>
</dbReference>
<dbReference type="GO" id="GO:0007186">
    <property type="term" value="P:G protein-coupled receptor signaling pathway"/>
    <property type="evidence" value="ECO:0007669"/>
    <property type="project" value="InterPro"/>
</dbReference>
<feature type="transmembrane region" description="Helical" evidence="16">
    <location>
        <begin position="1365"/>
        <end position="1385"/>
    </location>
</feature>
<evidence type="ECO:0000256" key="8">
    <source>
        <dbReference type="ARBA" id="ARBA00023065"/>
    </source>
</evidence>
<feature type="domain" description="Cyclic nucleotide-binding" evidence="17">
    <location>
        <begin position="1697"/>
        <end position="1812"/>
    </location>
</feature>
<dbReference type="PROSITE" id="PS50042">
    <property type="entry name" value="CNMP_BINDING_3"/>
    <property type="match status" value="3"/>
</dbReference>
<dbReference type="Gene3D" id="1.10.400.10">
    <property type="entry name" value="GI Alpha 1, domain 2-like"/>
    <property type="match status" value="1"/>
</dbReference>
<dbReference type="SUPFAM" id="SSF52540">
    <property type="entry name" value="P-loop containing nucleoside triphosphate hydrolases"/>
    <property type="match status" value="1"/>
</dbReference>
<keyword evidence="12" id="KW-0407">Ion channel</keyword>
<feature type="transmembrane region" description="Helical" evidence="16">
    <location>
        <begin position="947"/>
        <end position="968"/>
    </location>
</feature>
<dbReference type="GO" id="GO:0005221">
    <property type="term" value="F:intracellularly cyclic nucleotide-activated monoatomic cation channel activity"/>
    <property type="evidence" value="ECO:0007669"/>
    <property type="project" value="InterPro"/>
</dbReference>
<sequence>MGGCASTGAGNDKDQQKSRELDLANEEAHRQEQEKVKLLLLGAGESGKSTIFKQMKLLYGMPLTDEEKRHCTPIVYNNLVTSIKILCDQCVEMQLKGDVKCVQDFDDIKGISDETEINPKIGMKIKNLWNDPGIQAVWARRAEFQIVESVKFYFHDIDRIMADDYTATQQDMLYARVRTSGIVEEKYQIDGATFVMYDVGGQRNERKKWIHCFEDVTSVIFVAALSEFDQSLYEDSSTNRMIEAITLFDEIVNNRFFGNSAMILFLNKKDLFEEKIRKIDIKSVEVFKDFQGGLGDFEKGVTYFLSKFLEMNRQPEKEIYHHVTCATDSQNVQVVFNACKDIILKQNIRGSGFIVLSVFANSITLPLRALVITSTHLVDTPFGLLVVDYLFDVLMINVFLIHLYRGKRRLVEMLAFIPFDLIVDMVGYEGNFGFFRLNHLLTVVPLWRNLRIAEGYFWRMSVQMRRTMYILLVLPLASHWCGCFWFYVAYLERDEPIAWFNQPMYPQYYNTSATLLYLRSVYWGSTLLITVGFGDVTAVTYMETIFSIMAIYIGVLISCAAIASVVKLMEHADRNDMALQEMLDDVCGYLEWRGASVDLQDRAIVAAKSAFIFEIKATGAELDTQLPYKLRSRLQIEQEEVLIHGVPRFHNLTKSVRTAISEQVVYVNKASGEVLFNTDQVMDGLYYLRVGKAEFREGDTVLKVLECGEYIGEEAIFGKGERATYTIVCPDACEFVFLSTVKFRELVQTNKALLGIDDDGYDDDQDEMLKFGNNSSARNSRRRRCRVTASDWLPNSVFRRFWTLICFCGLLYNIYAVPRDCAFYRSHNRFENLDHEAMADLIIFWIFDVFFMIDFFLHCRRFAVEHDGTIITNRNKIRNIYLRSVWFYIDFISILPLDLFCLVDTMENIPFYRLNKILRFLHVIEYFRVTEALLLSRFHIHVFARRIIRILSILVLSGYIVGCFWYYVAEVTGSEYPNATWVYMDQTNPDFYFQSYVHNRLYIIRSMYFGYIGGSTLGFGDIVPVNPYETLVATIMLLYGAIIKPALVGSVASLLLTRNKAKISQQKTLVGFKWLVTAHKLPDVLKERIMMYFEFMWDNQYYEKEASILELLPELRSEIMQTMCRNTYPKAWFFYCINDDTMRVIYNFMHPQLYMPHETITIENRTLGILNTGSIYRTTTENDKHEIFEECTLTARTFALEKFILYNMATEQAELVMNNHPYIYSTGGAFCEVLLLEAEQVYDAITSSVWNGLVQDMLLHLESAQIPTLEVVVPMPDDPIEKSKKKKSVLPVGIRRPSPTRKQFFMKPAMKSAATKEKDVLRGSKFHPKSRYRRVLSVLVVIALLYNAFLVPFRLAFFSSLLPPSYLYGFLVDYVLDLIFILDAFTKYKYKAMQLHLEPSIVRVHWTIWKSLKWDIICAFPIELFFIGVISSNPDLLVAILTICRLPKVFRLRYFVVRIRELANTAIRARPQFNDFVVACRYFLFILFFSHILACAWHYLAFADKGILPWSTECNKLDNTHVNDDVNNETITLEAECLFEGTWIEFQMKGGYLPDNGGTIWERYSRCFNFGIQMLLVVSSGIIVPVNMVETLFCIIAIFAGIFFSAGKIGVIGEIALKVDSLSASIRQSTDALSKYMAFHQVPKNLQDKALGFMEYLYRKRNKILFQEEEIVKLLPLQLQRDILSHCKLDRLQACPLFANVLPEIQTRLAIEMRHRYYAPGDIIVHENRQARCMYFVKPGSCQYQDPSIPSAKSKSLSSFGERSLLLDEPHPFTICSCTFTEVYVLKDSNLHSLATEYPDLENILLNELENQPSENHDDHEASTSKLHEDNSIQTFDGLNNTEKRSWQVPDSHFRRVWDVLLYCTTLYVLIILPLRAAYLVEDHLNTLDELIIWYSGDALSIILYATDTYLSYNHFAFMDHSKLIYNRDKIRENYQSYLLLDFFTIAPFWVFAFPTGLSSLKFLMLPLVLRAKRFPRYLRRFSRNFQYYFFRLSGSVIHILHCILYYSIMIHWWACIWMFLHRYVERNSPLTWAVRDPYLGGNVLSVWNATTNSHNICTDMKACYVRAYYFVISFVGTVGFGDVRTGGHLEYFFEDIEALFGSFFFAAITSCFASYFQYADTFGKGATQTKLSGLASYFRAAHTTKPTCRAIVTNAKLWCVRTGGLVESSVATYLPVPLRVELATYVQRSLLTSSPFLSNCDWFLRNRIVLAVHFQAVCAGSTIYGQGDQLDEIAFIHDGRIKLVDHLIQGTSGCHIGRAIAGACLHTVVAIDHVELYVLDDKGKSEVFDSISHQMKLTLLNRLDETSLHAISSSPTHQQEAMNKPRERSMEALADEEDVNEEQTEIAEEPPAWLALPQSFFK</sequence>
<dbReference type="InterPro" id="IPR014710">
    <property type="entry name" value="RmlC-like_jellyroll"/>
</dbReference>
<evidence type="ECO:0000256" key="5">
    <source>
        <dbReference type="ARBA" id="ARBA00022741"/>
    </source>
</evidence>
<dbReference type="PRINTS" id="PR00318">
    <property type="entry name" value="GPROTEINA"/>
</dbReference>
<feature type="binding site" evidence="13">
    <location>
        <begin position="173"/>
        <end position="179"/>
    </location>
    <ligand>
        <name>GTP</name>
        <dbReference type="ChEBI" id="CHEBI:37565"/>
    </ligand>
</feature>
<dbReference type="InterPro" id="IPR027417">
    <property type="entry name" value="P-loop_NTPase"/>
</dbReference>
<evidence type="ECO:0000256" key="1">
    <source>
        <dbReference type="ARBA" id="ARBA00004141"/>
    </source>
</evidence>
<protein>
    <submittedName>
        <fullName evidence="18">G-protein alpha subunit 1</fullName>
    </submittedName>
</protein>
<dbReference type="InterPro" id="IPR018490">
    <property type="entry name" value="cNMP-bd_dom_sf"/>
</dbReference>
<dbReference type="GO" id="GO:0005525">
    <property type="term" value="F:GTP binding"/>
    <property type="evidence" value="ECO:0007669"/>
    <property type="project" value="UniProtKB-KW"/>
</dbReference>
<feature type="transmembrane region" description="Helical" evidence="16">
    <location>
        <begin position="1476"/>
        <end position="1500"/>
    </location>
</feature>
<dbReference type="InterPro" id="IPR001019">
    <property type="entry name" value="Gprotein_alpha_su"/>
</dbReference>
<dbReference type="GO" id="GO:0003924">
    <property type="term" value="F:GTPase activity"/>
    <property type="evidence" value="ECO:0007669"/>
    <property type="project" value="InterPro"/>
</dbReference>
<feature type="compositionally biased region" description="Polar residues" evidence="15">
    <location>
        <begin position="2311"/>
        <end position="2322"/>
    </location>
</feature>
<dbReference type="Pfam" id="PF00503">
    <property type="entry name" value="G-alpha"/>
    <property type="match status" value="1"/>
</dbReference>
<feature type="transmembrane region" description="Helical" evidence="16">
    <location>
        <begin position="1582"/>
        <end position="1604"/>
    </location>
</feature>
<evidence type="ECO:0000256" key="13">
    <source>
        <dbReference type="PIRSR" id="PIRSR601019-1"/>
    </source>
</evidence>
<feature type="transmembrane region" description="Helical" evidence="16">
    <location>
        <begin position="880"/>
        <end position="897"/>
    </location>
</feature>